<proteinExistence type="predicted"/>
<dbReference type="InterPro" id="IPR018247">
    <property type="entry name" value="EF_Hand_1_Ca_BS"/>
</dbReference>
<feature type="region of interest" description="Disordered" evidence="2">
    <location>
        <begin position="199"/>
        <end position="578"/>
    </location>
</feature>
<organism evidence="4 5">
    <name type="scientific">Pythium oligandrum</name>
    <name type="common">Mycoparasitic fungus</name>
    <dbReference type="NCBI Taxonomy" id="41045"/>
    <lineage>
        <taxon>Eukaryota</taxon>
        <taxon>Sar</taxon>
        <taxon>Stramenopiles</taxon>
        <taxon>Oomycota</taxon>
        <taxon>Peronosporomycetes</taxon>
        <taxon>Pythiales</taxon>
        <taxon>Pythiaceae</taxon>
        <taxon>Pythium</taxon>
    </lineage>
</organism>
<keyword evidence="3" id="KW-1133">Transmembrane helix</keyword>
<keyword evidence="3" id="KW-0812">Transmembrane</keyword>
<accession>A0A8K1C600</accession>
<feature type="compositionally biased region" description="Low complexity" evidence="2">
    <location>
        <begin position="200"/>
        <end position="211"/>
    </location>
</feature>
<dbReference type="PRINTS" id="PR01217">
    <property type="entry name" value="PRICHEXTENSN"/>
</dbReference>
<dbReference type="EMBL" id="SPLM01000144">
    <property type="protein sequence ID" value="TMW56975.1"/>
    <property type="molecule type" value="Genomic_DNA"/>
</dbReference>
<gene>
    <name evidence="4" type="ORF">Poli38472_002900</name>
</gene>
<reference evidence="4" key="1">
    <citation type="submission" date="2019-03" db="EMBL/GenBank/DDBJ databases">
        <title>Long read genome sequence of the mycoparasitic Pythium oligandrum ATCC 38472 isolated from sugarbeet rhizosphere.</title>
        <authorList>
            <person name="Gaulin E."/>
        </authorList>
    </citation>
    <scope>NUCLEOTIDE SEQUENCE</scope>
    <source>
        <strain evidence="4">ATCC 38472_TT</strain>
    </source>
</reference>
<feature type="transmembrane region" description="Helical" evidence="3">
    <location>
        <begin position="36"/>
        <end position="57"/>
    </location>
</feature>
<keyword evidence="3" id="KW-0472">Membrane</keyword>
<evidence type="ECO:0000313" key="4">
    <source>
        <dbReference type="EMBL" id="TMW56975.1"/>
    </source>
</evidence>
<dbReference type="OrthoDB" id="167477at2759"/>
<keyword evidence="5" id="KW-1185">Reference proteome</keyword>
<comment type="caution">
    <text evidence="4">The sequence shown here is derived from an EMBL/GenBank/DDBJ whole genome shotgun (WGS) entry which is preliminary data.</text>
</comment>
<name>A0A8K1C600_PYTOL</name>
<evidence type="ECO:0000256" key="1">
    <source>
        <dbReference type="SAM" id="Coils"/>
    </source>
</evidence>
<dbReference type="PROSITE" id="PS00018">
    <property type="entry name" value="EF_HAND_1"/>
    <property type="match status" value="1"/>
</dbReference>
<protein>
    <submittedName>
        <fullName evidence="4">Uncharacterized protein</fullName>
    </submittedName>
</protein>
<sequence length="657" mass="72737">MKTPTQYGSENEETSFIRRIAAPDRAHGKRKQKKRIALVGATVGLVAASAVVGYAALRQGSMSEATLPTQKLEAERQQVAQYVTPLDDTYYPTFDQLDANKNKILEQNEYLYWLEAKMKSDVAKVEDAELPQEIKDNLISQIKANYESDGNCYRRAFKRIKSNKVTVTSKNIITLYHALDLNCPTNPVEVSEELLNKYRTPAPTTPETTQPYVPETTQPYVPATTQPYEPETTQPVPYPGPEPETTQPVPYPGPEPETTQPVPYPGPEPETTQPVPYPGPEPETTQPVPYPGPEPETTQPVPYPGPEPETTQPVPYPGPEPETTQPVPYPGPEPETTQPVPYPGPELETTQPVPYPGPEPETTQPVPYPGPEPETTRPVPYPGPEPETTQPVPYPGPEPETTQPVPYPGPEPETTQPVPYPGPEPETTQPVPYPGPEPETTQPVPYPGPEPETTQPVPYPGPEPETTQPVPYPGPEPGTTQPLPYPGPEPETTQPVPYPGPEPETTQPVPYPGPYPETTQPSTREPWNPTEPTVEPSPFNPVTVAPTGGDHTVDIINDLGGYDDDDEETPEPKKEWMTKEQFRQKLSDYFQEQAKQLQDTAEKAKAEYEALLAKIKRLDDCIFQASNKFGWYGVYEQPPHFVDAVSWVANVCMKENN</sequence>
<evidence type="ECO:0000256" key="3">
    <source>
        <dbReference type="SAM" id="Phobius"/>
    </source>
</evidence>
<keyword evidence="1" id="KW-0175">Coiled coil</keyword>
<evidence type="ECO:0000313" key="5">
    <source>
        <dbReference type="Proteomes" id="UP000794436"/>
    </source>
</evidence>
<evidence type="ECO:0000256" key="2">
    <source>
        <dbReference type="SAM" id="MobiDB-lite"/>
    </source>
</evidence>
<feature type="coiled-coil region" evidence="1">
    <location>
        <begin position="587"/>
        <end position="621"/>
    </location>
</feature>
<feature type="compositionally biased region" description="Low complexity" evidence="2">
    <location>
        <begin position="222"/>
        <end position="235"/>
    </location>
</feature>
<dbReference type="AlphaFoldDB" id="A0A8K1C600"/>
<dbReference type="Proteomes" id="UP000794436">
    <property type="component" value="Unassembled WGS sequence"/>
</dbReference>